<accession>A0A815QRT4</accession>
<evidence type="ECO:0000313" key="4">
    <source>
        <dbReference type="Proteomes" id="UP000663828"/>
    </source>
</evidence>
<dbReference type="InterPro" id="IPR041539">
    <property type="entry name" value="CxC5"/>
</dbReference>
<reference evidence="2" key="1">
    <citation type="submission" date="2021-02" db="EMBL/GenBank/DDBJ databases">
        <authorList>
            <person name="Nowell W R."/>
        </authorList>
    </citation>
    <scope>NUCLEOTIDE SEQUENCE</scope>
</reference>
<feature type="domain" description="CxC5 like cysteine cluster associated with KDZ" evidence="1">
    <location>
        <begin position="109"/>
        <end position="220"/>
    </location>
</feature>
<evidence type="ECO:0000313" key="3">
    <source>
        <dbReference type="EMBL" id="CAF1536656.1"/>
    </source>
</evidence>
<evidence type="ECO:0000259" key="1">
    <source>
        <dbReference type="Pfam" id="PF18718"/>
    </source>
</evidence>
<evidence type="ECO:0000313" key="2">
    <source>
        <dbReference type="EMBL" id="CAF1467082.1"/>
    </source>
</evidence>
<protein>
    <recommendedName>
        <fullName evidence="1">CxC5 like cysteine cluster associated with KDZ domain-containing protein</fullName>
    </recommendedName>
</protein>
<dbReference type="AlphaFoldDB" id="A0A815QRT4"/>
<name>A0A815QRT4_ADIRI</name>
<dbReference type="InterPro" id="IPR040521">
    <property type="entry name" value="KDZ"/>
</dbReference>
<sequence>MASSLEIELKNLFYPLTSIAMATTLQQLDRKINKFVPRRIHHITHILNRIFETKFSVEQIQIRLENWKVTCPMYKDYIGGKSCEEINRQIKDYCSTQYENCSSSLLNSFIPLLTHCINRDCSKNALNNPVAHHDVTIFCSGERLKKGTVYFKKCSKCSYKYFYNYYLRPDGQKMLTIRPDDEIFIVFSNYGYEKRFLIQIDSDILFKHSGFSNCANAFNYLNSKFEKKEGETVNRFHLQKTWFLWRLGQFCQGENYRMPVPDQQDFQEMLLEILPTIKQLFTRKWGKKNYHIYCKGPCSATLVLDGHQKATRRVCAVKNISVPSIDGSIRDVKVGCSATPAFKQKKCREHLLTNDSDDNDKPEHINIQLPRKRHYLRRKRKHQNSRFHLRCKTLKSLQYKRILHRTSGIIAAAYNCGFVCSVYELFGCESVTQVCNFLLYMYQNIENFPDILIYDDACHLKLFIENSNNFVKITRAKQKLDKLKIFCDKLHYRNHVDPWCRINTNPYKDPVANTTNTEVCEQIFAWLAQYKNIVRGFNESTFLIYICLLCDLYNSNKYDNLRTEYLLSRAQTTNIS</sequence>
<gene>
    <name evidence="3" type="ORF">EDS130_LOCUS45000</name>
    <name evidence="2" type="ORF">XAT740_LOCUS37759</name>
</gene>
<organism evidence="2 4">
    <name type="scientific">Adineta ricciae</name>
    <name type="common">Rotifer</name>
    <dbReference type="NCBI Taxonomy" id="249248"/>
    <lineage>
        <taxon>Eukaryota</taxon>
        <taxon>Metazoa</taxon>
        <taxon>Spiralia</taxon>
        <taxon>Gnathifera</taxon>
        <taxon>Rotifera</taxon>
        <taxon>Eurotatoria</taxon>
        <taxon>Bdelloidea</taxon>
        <taxon>Adinetida</taxon>
        <taxon>Adinetidae</taxon>
        <taxon>Adineta</taxon>
    </lineage>
</organism>
<dbReference type="EMBL" id="CAJNOR010004002">
    <property type="protein sequence ID" value="CAF1467082.1"/>
    <property type="molecule type" value="Genomic_DNA"/>
</dbReference>
<dbReference type="Pfam" id="PF18718">
    <property type="entry name" value="CxC5"/>
    <property type="match status" value="1"/>
</dbReference>
<dbReference type="Proteomes" id="UP000663852">
    <property type="component" value="Unassembled WGS sequence"/>
</dbReference>
<dbReference type="OrthoDB" id="10055434at2759"/>
<dbReference type="Proteomes" id="UP000663828">
    <property type="component" value="Unassembled WGS sequence"/>
</dbReference>
<dbReference type="Pfam" id="PF18758">
    <property type="entry name" value="KDZ"/>
    <property type="match status" value="1"/>
</dbReference>
<comment type="caution">
    <text evidence="2">The sequence shown here is derived from an EMBL/GenBank/DDBJ whole genome shotgun (WGS) entry which is preliminary data.</text>
</comment>
<keyword evidence="4" id="KW-1185">Reference proteome</keyword>
<dbReference type="EMBL" id="CAJNOJ010000974">
    <property type="protein sequence ID" value="CAF1536656.1"/>
    <property type="molecule type" value="Genomic_DNA"/>
</dbReference>
<proteinExistence type="predicted"/>